<dbReference type="GO" id="GO:0004674">
    <property type="term" value="F:protein serine/threonine kinase activity"/>
    <property type="evidence" value="ECO:0007669"/>
    <property type="project" value="UniProtKB-KW"/>
</dbReference>
<dbReference type="PROSITE" id="PS00108">
    <property type="entry name" value="PROTEIN_KINASE_ST"/>
    <property type="match status" value="1"/>
</dbReference>
<comment type="caution">
    <text evidence="10">The sequence shown here is derived from an EMBL/GenBank/DDBJ whole genome shotgun (WGS) entry which is preliminary data.</text>
</comment>
<gene>
    <name evidence="10" type="ORF">ACHHYP_04195</name>
</gene>
<dbReference type="OrthoDB" id="346907at2759"/>
<dbReference type="InterPro" id="IPR011024">
    <property type="entry name" value="G_crystallin-like"/>
</dbReference>
<feature type="transmembrane region" description="Helical" evidence="7">
    <location>
        <begin position="242"/>
        <end position="263"/>
    </location>
</feature>
<evidence type="ECO:0000256" key="2">
    <source>
        <dbReference type="ARBA" id="ARBA00022527"/>
    </source>
</evidence>
<keyword evidence="4 6" id="KW-0547">Nucleotide-binding</keyword>
<keyword evidence="10" id="KW-0808">Transferase</keyword>
<evidence type="ECO:0000259" key="8">
    <source>
        <dbReference type="PROSITE" id="PS50011"/>
    </source>
</evidence>
<dbReference type="InterPro" id="IPR001245">
    <property type="entry name" value="Ser-Thr/Tyr_kinase_cat_dom"/>
</dbReference>
<dbReference type="InterPro" id="IPR051681">
    <property type="entry name" value="Ser/Thr_Kinases-Pseudokinases"/>
</dbReference>
<evidence type="ECO:0000256" key="1">
    <source>
        <dbReference type="ARBA" id="ARBA00009646"/>
    </source>
</evidence>
<evidence type="ECO:0000256" key="3">
    <source>
        <dbReference type="ARBA" id="ARBA00022737"/>
    </source>
</evidence>
<keyword evidence="3" id="KW-0677">Repeat</keyword>
<dbReference type="InterPro" id="IPR011009">
    <property type="entry name" value="Kinase-like_dom_sf"/>
</dbReference>
<evidence type="ECO:0000256" key="6">
    <source>
        <dbReference type="PROSITE-ProRule" id="PRU10141"/>
    </source>
</evidence>
<dbReference type="PANTHER" id="PTHR44329:SF214">
    <property type="entry name" value="PROTEIN KINASE DOMAIN-CONTAINING PROTEIN"/>
    <property type="match status" value="1"/>
</dbReference>
<keyword evidence="10" id="KW-0418">Kinase</keyword>
<dbReference type="SUPFAM" id="SSF56112">
    <property type="entry name" value="Protein kinase-like (PK-like)"/>
    <property type="match status" value="1"/>
</dbReference>
<evidence type="ECO:0000256" key="4">
    <source>
        <dbReference type="ARBA" id="ARBA00022741"/>
    </source>
</evidence>
<dbReference type="PROSITE" id="PS50011">
    <property type="entry name" value="PROTEIN_KINASE_DOM"/>
    <property type="match status" value="1"/>
</dbReference>
<keyword evidence="7" id="KW-1133">Transmembrane helix</keyword>
<comment type="similarity">
    <text evidence="1">Belongs to the beta/gamma-crystallin family.</text>
</comment>
<keyword evidence="7" id="KW-0472">Membrane</keyword>
<keyword evidence="5 6" id="KW-0067">ATP-binding</keyword>
<dbReference type="InterPro" id="IPR008271">
    <property type="entry name" value="Ser/Thr_kinase_AS"/>
</dbReference>
<evidence type="ECO:0000256" key="7">
    <source>
        <dbReference type="SAM" id="Phobius"/>
    </source>
</evidence>
<dbReference type="EMBL" id="JNBR01000490">
    <property type="protein sequence ID" value="OQR91957.1"/>
    <property type="molecule type" value="Genomic_DNA"/>
</dbReference>
<dbReference type="InterPro" id="IPR001064">
    <property type="entry name" value="Beta/gamma_crystallin"/>
</dbReference>
<dbReference type="STRING" id="1202772.A0A1V9Z213"/>
<dbReference type="Pfam" id="PF00069">
    <property type="entry name" value="Pkinase"/>
    <property type="match status" value="1"/>
</dbReference>
<dbReference type="SMART" id="SM00220">
    <property type="entry name" value="S_TKc"/>
    <property type="match status" value="1"/>
</dbReference>
<dbReference type="AlphaFoldDB" id="A0A1V9Z213"/>
<accession>A0A1V9Z213</accession>
<dbReference type="InterPro" id="IPR000719">
    <property type="entry name" value="Prot_kinase_dom"/>
</dbReference>
<dbReference type="Gene3D" id="1.10.510.10">
    <property type="entry name" value="Transferase(Phosphotransferase) domain 1"/>
    <property type="match status" value="1"/>
</dbReference>
<dbReference type="PANTHER" id="PTHR44329">
    <property type="entry name" value="SERINE/THREONINE-PROTEIN KINASE TNNI3K-RELATED"/>
    <property type="match status" value="1"/>
</dbReference>
<name>A0A1V9Z213_ACHHY</name>
<reference evidence="10 11" key="1">
    <citation type="journal article" date="2014" name="Genome Biol. Evol.">
        <title>The secreted proteins of Achlya hypogyna and Thraustotheca clavata identify the ancestral oomycete secretome and reveal gene acquisitions by horizontal gene transfer.</title>
        <authorList>
            <person name="Misner I."/>
            <person name="Blouin N."/>
            <person name="Leonard G."/>
            <person name="Richards T.A."/>
            <person name="Lane C.E."/>
        </authorList>
    </citation>
    <scope>NUCLEOTIDE SEQUENCE [LARGE SCALE GENOMIC DNA]</scope>
    <source>
        <strain evidence="10 11">ATCC 48635</strain>
    </source>
</reference>
<evidence type="ECO:0000256" key="5">
    <source>
        <dbReference type="ARBA" id="ARBA00022840"/>
    </source>
</evidence>
<feature type="domain" description="Protein kinase" evidence="8">
    <location>
        <begin position="304"/>
        <end position="568"/>
    </location>
</feature>
<protein>
    <submittedName>
        <fullName evidence="10">Protein kinase</fullName>
    </submittedName>
</protein>
<dbReference type="PRINTS" id="PR00109">
    <property type="entry name" value="TYRKINASE"/>
</dbReference>
<keyword evidence="2" id="KW-0723">Serine/threonine-protein kinase</keyword>
<dbReference type="SUPFAM" id="SSF49695">
    <property type="entry name" value="gamma-Crystallin-like"/>
    <property type="match status" value="1"/>
</dbReference>
<keyword evidence="7" id="KW-0812">Transmembrane</keyword>
<dbReference type="PROSITE" id="PS50915">
    <property type="entry name" value="CRYSTALLIN_BETA_GAMMA"/>
    <property type="match status" value="1"/>
</dbReference>
<proteinExistence type="inferred from homology"/>
<organism evidence="10 11">
    <name type="scientific">Achlya hypogyna</name>
    <name type="common">Oomycete</name>
    <name type="synonym">Protoachlya hypogyna</name>
    <dbReference type="NCBI Taxonomy" id="1202772"/>
    <lineage>
        <taxon>Eukaryota</taxon>
        <taxon>Sar</taxon>
        <taxon>Stramenopiles</taxon>
        <taxon>Oomycota</taxon>
        <taxon>Saprolegniomycetes</taxon>
        <taxon>Saprolegniales</taxon>
        <taxon>Achlyaceae</taxon>
        <taxon>Achlya</taxon>
    </lineage>
</organism>
<evidence type="ECO:0000313" key="10">
    <source>
        <dbReference type="EMBL" id="OQR91957.1"/>
    </source>
</evidence>
<dbReference type="Proteomes" id="UP000243579">
    <property type="component" value="Unassembled WGS sequence"/>
</dbReference>
<feature type="domain" description="Beta/gamma crystallin 'Greek key'" evidence="9">
    <location>
        <begin position="112"/>
        <end position="151"/>
    </location>
</feature>
<evidence type="ECO:0000313" key="11">
    <source>
        <dbReference type="Proteomes" id="UP000243579"/>
    </source>
</evidence>
<dbReference type="InterPro" id="IPR017441">
    <property type="entry name" value="Protein_kinase_ATP_BS"/>
</dbReference>
<dbReference type="Gene3D" id="2.60.20.10">
    <property type="entry name" value="Crystallins"/>
    <property type="match status" value="2"/>
</dbReference>
<dbReference type="GO" id="GO:0005524">
    <property type="term" value="F:ATP binding"/>
    <property type="evidence" value="ECO:0007669"/>
    <property type="project" value="UniProtKB-UniRule"/>
</dbReference>
<keyword evidence="11" id="KW-1185">Reference proteome</keyword>
<sequence>MVALGAAAAAVAQPPVTVYVSAGYNTTEGPSMALSVGSNASLPSAWDGQISSLQVSPGFELVGYNNASFEGSYMIWDTNTSFVGNLWNDRIRSYIVRPKSNALTLQPDARQEVVLAYSDANFGGDKISLNLQSGNLPPQWQKSISSLKVAGGFVFQGYDEPDASGNILTCTTDRSMDKASGEYAHFDSWNDKIVSYQITQASPAKISNVTNSTATTAPPETPTNCLCASVARIHLSYFVDTGAIVGSAIGAVAFAVLVGWCIAARKKKTGDTASQPGATKSTASGGALLDLSGLNKHRLTSSWLQLEEVVGYGSFAEVWRGTYNGEVVAAKKLQSSRRSDQEIQNFINEIQLTLSFECPSIIKVIGASWNTPHDLVCVMEFMDLGDLRDYLAKHTPAAFSWSDKLQSLLAVTKGLTYLHSLSIVHRDLKSRNVLLDTAKGTKLVDFGIAKEDVQGTMTLGVGTFRWMAPEVLVDSAYTVAADIYSFGVLLSELDTHRIPYDDMINPKNGQPLADAAIIGRVMQGTLKPTFTDSCPAWVKELAHSCLQFDPSDRPTIYQVAAALNKRRITEGA</sequence>
<feature type="binding site" evidence="6">
    <location>
        <position position="332"/>
    </location>
    <ligand>
        <name>ATP</name>
        <dbReference type="ChEBI" id="CHEBI:30616"/>
    </ligand>
</feature>
<evidence type="ECO:0000259" key="9">
    <source>
        <dbReference type="PROSITE" id="PS50915"/>
    </source>
</evidence>
<dbReference type="PROSITE" id="PS00107">
    <property type="entry name" value="PROTEIN_KINASE_ATP"/>
    <property type="match status" value="1"/>
</dbReference>